<keyword evidence="1" id="KW-0812">Transmembrane</keyword>
<evidence type="ECO:0008006" key="4">
    <source>
        <dbReference type="Google" id="ProtNLM"/>
    </source>
</evidence>
<evidence type="ECO:0000313" key="3">
    <source>
        <dbReference type="Proteomes" id="UP000698963"/>
    </source>
</evidence>
<dbReference type="AlphaFoldDB" id="A0A921AV36"/>
<feature type="transmembrane region" description="Helical" evidence="1">
    <location>
        <begin position="190"/>
        <end position="211"/>
    </location>
</feature>
<evidence type="ECO:0000313" key="2">
    <source>
        <dbReference type="EMBL" id="HJD96451.1"/>
    </source>
</evidence>
<dbReference type="RefSeq" id="WP_304120775.1">
    <property type="nucleotide sequence ID" value="NZ_DYZA01000039.1"/>
</dbReference>
<comment type="caution">
    <text evidence="2">The sequence shown here is derived from an EMBL/GenBank/DDBJ whole genome shotgun (WGS) entry which is preliminary data.</text>
</comment>
<dbReference type="EMBL" id="DYZA01000039">
    <property type="protein sequence ID" value="HJD96451.1"/>
    <property type="molecule type" value="Genomic_DNA"/>
</dbReference>
<feature type="transmembrane region" description="Helical" evidence="1">
    <location>
        <begin position="217"/>
        <end position="238"/>
    </location>
</feature>
<keyword evidence="1" id="KW-0472">Membrane</keyword>
<sequence length="337" mass="37865">MLYFKPARLGNVGLEDRELKEDRKACLVFGPCGVGAKALYLNSLFLDRRFYIPVSNIRRAYKRVAMSKGAFTGKGIFGSIPYLVVEYGSGESVQCTFKHERHVDMMIAEIQRRFPHIKTMSEAAARRLAEAKAAEEARYKKNLSPKAQAALEELRRALSYLEKRPDLATRLAAASKARRVDQMTNPMQKWVALAIFCLALVASVYGVYIWSTGSGDYGLYVTLIGLAALFFFAGANVLPTARNNRRAIIAALEKARAEVEEYISAYPDFPLPARYAHPATLSRMIRSIREGRSESVSEAYEDMKEVLKALNSSVRVSQTEYDEVVAIKPMFLLENYE</sequence>
<evidence type="ECO:0000256" key="1">
    <source>
        <dbReference type="SAM" id="Phobius"/>
    </source>
</evidence>
<dbReference type="Proteomes" id="UP000698963">
    <property type="component" value="Unassembled WGS sequence"/>
</dbReference>
<accession>A0A921AV36</accession>
<organism evidence="2 3">
    <name type="scientific">Mailhella massiliensis</name>
    <dbReference type="NCBI Taxonomy" id="1903261"/>
    <lineage>
        <taxon>Bacteria</taxon>
        <taxon>Pseudomonadati</taxon>
        <taxon>Thermodesulfobacteriota</taxon>
        <taxon>Desulfovibrionia</taxon>
        <taxon>Desulfovibrionales</taxon>
        <taxon>Desulfovibrionaceae</taxon>
        <taxon>Mailhella</taxon>
    </lineage>
</organism>
<gene>
    <name evidence="2" type="ORF">K8W16_02240</name>
</gene>
<keyword evidence="1" id="KW-1133">Transmembrane helix</keyword>
<reference evidence="2" key="2">
    <citation type="submission" date="2021-09" db="EMBL/GenBank/DDBJ databases">
        <authorList>
            <person name="Gilroy R."/>
        </authorList>
    </citation>
    <scope>NUCLEOTIDE SEQUENCE</scope>
    <source>
        <strain evidence="2">ChiGjej2B2-19336</strain>
    </source>
</reference>
<proteinExistence type="predicted"/>
<reference evidence="2" key="1">
    <citation type="journal article" date="2021" name="PeerJ">
        <title>Extensive microbial diversity within the chicken gut microbiome revealed by metagenomics and culture.</title>
        <authorList>
            <person name="Gilroy R."/>
            <person name="Ravi A."/>
            <person name="Getino M."/>
            <person name="Pursley I."/>
            <person name="Horton D.L."/>
            <person name="Alikhan N.F."/>
            <person name="Baker D."/>
            <person name="Gharbi K."/>
            <person name="Hall N."/>
            <person name="Watson M."/>
            <person name="Adriaenssens E.M."/>
            <person name="Foster-Nyarko E."/>
            <person name="Jarju S."/>
            <person name="Secka A."/>
            <person name="Antonio M."/>
            <person name="Oren A."/>
            <person name="Chaudhuri R.R."/>
            <person name="La Ragione R."/>
            <person name="Hildebrand F."/>
            <person name="Pallen M.J."/>
        </authorList>
    </citation>
    <scope>NUCLEOTIDE SEQUENCE</scope>
    <source>
        <strain evidence="2">ChiGjej2B2-19336</strain>
    </source>
</reference>
<protein>
    <recommendedName>
        <fullName evidence="4">ATPase P</fullName>
    </recommendedName>
</protein>
<name>A0A921AV36_9BACT</name>